<keyword evidence="1" id="KW-1133">Transmembrane helix</keyword>
<evidence type="ECO:0000256" key="1">
    <source>
        <dbReference type="SAM" id="Phobius"/>
    </source>
</evidence>
<keyword evidence="1" id="KW-0812">Transmembrane</keyword>
<proteinExistence type="predicted"/>
<keyword evidence="1" id="KW-0472">Membrane</keyword>
<comment type="caution">
    <text evidence="2">The sequence shown here is derived from an EMBL/GenBank/DDBJ whole genome shotgun (WGS) entry which is preliminary data.</text>
</comment>
<name>A0A9D1V5H0_9FIRM</name>
<reference evidence="2" key="1">
    <citation type="journal article" date="2021" name="PeerJ">
        <title>Extensive microbial diversity within the chicken gut microbiome revealed by metagenomics and culture.</title>
        <authorList>
            <person name="Gilroy R."/>
            <person name="Ravi A."/>
            <person name="Getino M."/>
            <person name="Pursley I."/>
            <person name="Horton D.L."/>
            <person name="Alikhan N.F."/>
            <person name="Baker D."/>
            <person name="Gharbi K."/>
            <person name="Hall N."/>
            <person name="Watson M."/>
            <person name="Adriaenssens E.M."/>
            <person name="Foster-Nyarko E."/>
            <person name="Jarju S."/>
            <person name="Secka A."/>
            <person name="Antonio M."/>
            <person name="Oren A."/>
            <person name="Chaudhuri R.R."/>
            <person name="La Ragione R."/>
            <person name="Hildebrand F."/>
            <person name="Pallen M.J."/>
        </authorList>
    </citation>
    <scope>NUCLEOTIDE SEQUENCE</scope>
    <source>
        <strain evidence="2">2239</strain>
    </source>
</reference>
<gene>
    <name evidence="2" type="ORF">H9865_09855</name>
</gene>
<dbReference type="EMBL" id="DXFW01000034">
    <property type="protein sequence ID" value="HIX06379.1"/>
    <property type="molecule type" value="Genomic_DNA"/>
</dbReference>
<protein>
    <submittedName>
        <fullName evidence="2">Uncharacterized protein</fullName>
    </submittedName>
</protein>
<reference evidence="2" key="2">
    <citation type="submission" date="2021-04" db="EMBL/GenBank/DDBJ databases">
        <authorList>
            <person name="Gilroy R."/>
        </authorList>
    </citation>
    <scope>NUCLEOTIDE SEQUENCE</scope>
    <source>
        <strain evidence="2">2239</strain>
    </source>
</reference>
<organism evidence="2 3">
    <name type="scientific">Candidatus Allofournierella pullicola</name>
    <dbReference type="NCBI Taxonomy" id="2838596"/>
    <lineage>
        <taxon>Bacteria</taxon>
        <taxon>Bacillati</taxon>
        <taxon>Bacillota</taxon>
        <taxon>Clostridia</taxon>
        <taxon>Eubacteriales</taxon>
        <taxon>Oscillospiraceae</taxon>
        <taxon>Allofournierella</taxon>
    </lineage>
</organism>
<accession>A0A9D1V5H0</accession>
<feature type="transmembrane region" description="Helical" evidence="1">
    <location>
        <begin position="7"/>
        <end position="28"/>
    </location>
</feature>
<evidence type="ECO:0000313" key="2">
    <source>
        <dbReference type="EMBL" id="HIX06379.1"/>
    </source>
</evidence>
<sequence length="169" mass="18992">MYNKIQVIRKLLIGAVALAAAICITIFIRENMDVNDPEQALPSITITMNGTTAMAPEMIFRAGYEWNFLTTTAKDTPPYSSQDLQTRTPPVEMLARTYMDIIFSREPKHLTISRSDEENFDAFLELVDAAEGPIIAPATPGVYMYRVQADFGWRGSIVYFFRIRVQAGG</sequence>
<evidence type="ECO:0000313" key="3">
    <source>
        <dbReference type="Proteomes" id="UP000824193"/>
    </source>
</evidence>
<dbReference type="Proteomes" id="UP000824193">
    <property type="component" value="Unassembled WGS sequence"/>
</dbReference>
<dbReference type="AlphaFoldDB" id="A0A9D1V5H0"/>